<dbReference type="InterPro" id="IPR006665">
    <property type="entry name" value="OmpA-like"/>
</dbReference>
<keyword evidence="4" id="KW-0732">Signal</keyword>
<sequence>MLKTLALGLFLSAAASALAQTATDIQANPTHSAYLQDSRGVIARSPFGLCWRTGTWTPADAVAGCDGELVPPIVRPTAPAIVPPVAMQPAAAPIAIQRCDFTVTLGSDQAFTFNKAVLSTTTKKRIDDEVLARLGNCAKIDLIMVTGHSDRLGSQQYNQKLSEKRATAVADYLKSKGATAEIETLGAGKTQPVQSCPDTLARTRLIACLAPNRRVTIEVRGTAR</sequence>
<feature type="chain" id="PRO_5002143284" description="OmpA-like domain-containing protein" evidence="4">
    <location>
        <begin position="20"/>
        <end position="224"/>
    </location>
</feature>
<evidence type="ECO:0000313" key="6">
    <source>
        <dbReference type="EMBL" id="KIF82897.1"/>
    </source>
</evidence>
<evidence type="ECO:0000259" key="5">
    <source>
        <dbReference type="PROSITE" id="PS51123"/>
    </source>
</evidence>
<dbReference type="Pfam" id="PF00691">
    <property type="entry name" value="OmpA"/>
    <property type="match status" value="1"/>
</dbReference>
<dbReference type="InterPro" id="IPR050330">
    <property type="entry name" value="Bact_OuterMem_StrucFunc"/>
</dbReference>
<evidence type="ECO:0000256" key="4">
    <source>
        <dbReference type="SAM" id="SignalP"/>
    </source>
</evidence>
<dbReference type="GO" id="GO:0009279">
    <property type="term" value="C:cell outer membrane"/>
    <property type="evidence" value="ECO:0007669"/>
    <property type="project" value="UniProtKB-SubCell"/>
</dbReference>
<dbReference type="InterPro" id="IPR036737">
    <property type="entry name" value="OmpA-like_sf"/>
</dbReference>
<dbReference type="Proteomes" id="UP000031572">
    <property type="component" value="Unassembled WGS sequence"/>
</dbReference>
<dbReference type="InterPro" id="IPR006664">
    <property type="entry name" value="OMP_bac"/>
</dbReference>
<feature type="domain" description="OmpA-like" evidence="5">
    <location>
        <begin position="98"/>
        <end position="223"/>
    </location>
</feature>
<name>A0A0C1YQN5_9BURK</name>
<feature type="signal peptide" evidence="4">
    <location>
        <begin position="1"/>
        <end position="19"/>
    </location>
</feature>
<dbReference type="RefSeq" id="WP_040041530.1">
    <property type="nucleotide sequence ID" value="NZ_JWJG01000028.1"/>
</dbReference>
<dbReference type="Gene3D" id="3.30.1330.60">
    <property type="entry name" value="OmpA-like domain"/>
    <property type="match status" value="1"/>
</dbReference>
<evidence type="ECO:0000256" key="1">
    <source>
        <dbReference type="ARBA" id="ARBA00004442"/>
    </source>
</evidence>
<dbReference type="PANTHER" id="PTHR30329:SF20">
    <property type="entry name" value="EXPORTED PROTEIN"/>
    <property type="match status" value="1"/>
</dbReference>
<proteinExistence type="predicted"/>
<dbReference type="PANTHER" id="PTHR30329">
    <property type="entry name" value="STATOR ELEMENT OF FLAGELLAR MOTOR COMPLEX"/>
    <property type="match status" value="1"/>
</dbReference>
<dbReference type="OrthoDB" id="1149075at2"/>
<dbReference type="PRINTS" id="PR01021">
    <property type="entry name" value="OMPADOMAIN"/>
</dbReference>
<comment type="caution">
    <text evidence="6">The sequence shown here is derived from an EMBL/GenBank/DDBJ whole genome shotgun (WGS) entry which is preliminary data.</text>
</comment>
<dbReference type="AlphaFoldDB" id="A0A0C1YQN5"/>
<accession>A0A0C1YQN5</accession>
<organism evidence="6 7">
    <name type="scientific">Noviherbaspirillum autotrophicum</name>
    <dbReference type="NCBI Taxonomy" id="709839"/>
    <lineage>
        <taxon>Bacteria</taxon>
        <taxon>Pseudomonadati</taxon>
        <taxon>Pseudomonadota</taxon>
        <taxon>Betaproteobacteria</taxon>
        <taxon>Burkholderiales</taxon>
        <taxon>Oxalobacteraceae</taxon>
        <taxon>Noviherbaspirillum</taxon>
    </lineage>
</organism>
<evidence type="ECO:0000256" key="3">
    <source>
        <dbReference type="PROSITE-ProRule" id="PRU00473"/>
    </source>
</evidence>
<evidence type="ECO:0000256" key="2">
    <source>
        <dbReference type="ARBA" id="ARBA00023136"/>
    </source>
</evidence>
<dbReference type="STRING" id="709839.TSA66_22010"/>
<dbReference type="PROSITE" id="PS51123">
    <property type="entry name" value="OMPA_2"/>
    <property type="match status" value="1"/>
</dbReference>
<dbReference type="EMBL" id="JWJG01000028">
    <property type="protein sequence ID" value="KIF82897.1"/>
    <property type="molecule type" value="Genomic_DNA"/>
</dbReference>
<protein>
    <recommendedName>
        <fullName evidence="5">OmpA-like domain-containing protein</fullName>
    </recommendedName>
</protein>
<reference evidence="6 7" key="1">
    <citation type="submission" date="2014-12" db="EMBL/GenBank/DDBJ databases">
        <title>Denitrispirillum autotrophicum gen. nov., sp. nov., Denitrifying, Facultatively Autotrophic Bacteria Isolated from Rice Paddy Soil.</title>
        <authorList>
            <person name="Ishii S."/>
            <person name="Ashida N."/>
            <person name="Ohno H."/>
            <person name="Otsuka S."/>
            <person name="Yokota A."/>
            <person name="Senoo K."/>
        </authorList>
    </citation>
    <scope>NUCLEOTIDE SEQUENCE [LARGE SCALE GENOMIC DNA]</scope>
    <source>
        <strain evidence="6 7">TSA66</strain>
    </source>
</reference>
<keyword evidence="7" id="KW-1185">Reference proteome</keyword>
<gene>
    <name evidence="6" type="ORF">TSA66_22010</name>
</gene>
<evidence type="ECO:0000313" key="7">
    <source>
        <dbReference type="Proteomes" id="UP000031572"/>
    </source>
</evidence>
<keyword evidence="2 3" id="KW-0472">Membrane</keyword>
<dbReference type="SUPFAM" id="SSF103088">
    <property type="entry name" value="OmpA-like"/>
    <property type="match status" value="1"/>
</dbReference>
<dbReference type="CDD" id="cd07185">
    <property type="entry name" value="OmpA_C-like"/>
    <property type="match status" value="1"/>
</dbReference>
<comment type="subcellular location">
    <subcellularLocation>
        <location evidence="1">Cell outer membrane</location>
    </subcellularLocation>
</comment>